<evidence type="ECO:0000256" key="3">
    <source>
        <dbReference type="ARBA" id="ARBA00022989"/>
    </source>
</evidence>
<feature type="transmembrane region" description="Helical" evidence="5">
    <location>
        <begin position="82"/>
        <end position="103"/>
    </location>
</feature>
<name>A0A4S4G345_9ACTN</name>
<protein>
    <submittedName>
        <fullName evidence="6">Chloride channel protein</fullName>
    </submittedName>
</protein>
<evidence type="ECO:0000256" key="2">
    <source>
        <dbReference type="ARBA" id="ARBA00022692"/>
    </source>
</evidence>
<evidence type="ECO:0000313" key="7">
    <source>
        <dbReference type="Proteomes" id="UP000308978"/>
    </source>
</evidence>
<feature type="transmembrane region" description="Helical" evidence="5">
    <location>
        <begin position="306"/>
        <end position="326"/>
    </location>
</feature>
<dbReference type="InterPro" id="IPR014743">
    <property type="entry name" value="Cl-channel_core"/>
</dbReference>
<sequence>MGGKQQEAGAERQATSITRCDAKQEAEMGKLAAKAGHGALFGVLTVALGGFAGAFAWAFFFLMNLGIDLLWVKAPAALEAQGLPAVVYPLAFCLAGGVIIGLFQKRCGAYPEDMNTVMAQVKTTGRYEYRHLGASFTGALLPLLFGGSIGPEAGLTGVIAGLATWVGDKMRFMRSQVRELSQVGVAAVVSATFSAPLFGLAAPLAGYADESAGAAPSTIEVPRATKLVAYLLAIAGALGAMVGLGSLFGQGGGLPHFSTIAIGALELAWGIPLALLGAAAGWLFHGSGRAVRGLASRLGDRPVAKAVAAGAFLGAVGVVLPFTMFAGEAQTEQLAATWTTFSAAALMATGFLKVIVTQVCLGLGWRGGHFFPIIFAGIAIGYGAAALTGVDPVFALCATTAGLTGCVMRQPLMTALLLFLVFPVKAVFVLLAAAAIGALIPVPKHWLGR</sequence>
<dbReference type="Proteomes" id="UP000308978">
    <property type="component" value="Unassembled WGS sequence"/>
</dbReference>
<dbReference type="CDD" id="cd00400">
    <property type="entry name" value="Voltage_gated_ClC"/>
    <property type="match status" value="1"/>
</dbReference>
<dbReference type="PANTHER" id="PTHR43427">
    <property type="entry name" value="CHLORIDE CHANNEL PROTEIN CLC-E"/>
    <property type="match status" value="1"/>
</dbReference>
<dbReference type="PANTHER" id="PTHR43427:SF12">
    <property type="entry name" value="CHLORIDE TRANSPORTER"/>
    <property type="match status" value="1"/>
</dbReference>
<organism evidence="6 7">
    <name type="scientific">Adlercreutzia caecimuris</name>
    <dbReference type="NCBI Taxonomy" id="671266"/>
    <lineage>
        <taxon>Bacteria</taxon>
        <taxon>Bacillati</taxon>
        <taxon>Actinomycetota</taxon>
        <taxon>Coriobacteriia</taxon>
        <taxon>Eggerthellales</taxon>
        <taxon>Eggerthellaceae</taxon>
        <taxon>Adlercreutzia</taxon>
    </lineage>
</organism>
<keyword evidence="3 5" id="KW-1133">Transmembrane helix</keyword>
<feature type="transmembrane region" description="Helical" evidence="5">
    <location>
        <begin position="368"/>
        <end position="387"/>
    </location>
</feature>
<dbReference type="SUPFAM" id="SSF81340">
    <property type="entry name" value="Clc chloride channel"/>
    <property type="match status" value="1"/>
</dbReference>
<comment type="subcellular location">
    <subcellularLocation>
        <location evidence="1">Membrane</location>
        <topology evidence="1">Multi-pass membrane protein</topology>
    </subcellularLocation>
</comment>
<accession>A0A4S4G345</accession>
<dbReference type="AlphaFoldDB" id="A0A4S4G345"/>
<dbReference type="GO" id="GO:0016020">
    <property type="term" value="C:membrane"/>
    <property type="evidence" value="ECO:0007669"/>
    <property type="project" value="UniProtKB-SubCell"/>
</dbReference>
<dbReference type="InterPro" id="IPR050368">
    <property type="entry name" value="ClC-type_chloride_channel"/>
</dbReference>
<evidence type="ECO:0000313" key="6">
    <source>
        <dbReference type="EMBL" id="THG37693.1"/>
    </source>
</evidence>
<feature type="transmembrane region" description="Helical" evidence="5">
    <location>
        <begin position="183"/>
        <end position="206"/>
    </location>
</feature>
<evidence type="ECO:0000256" key="1">
    <source>
        <dbReference type="ARBA" id="ARBA00004141"/>
    </source>
</evidence>
<feature type="transmembrane region" description="Helical" evidence="5">
    <location>
        <begin position="416"/>
        <end position="440"/>
    </location>
</feature>
<evidence type="ECO:0000256" key="4">
    <source>
        <dbReference type="ARBA" id="ARBA00023136"/>
    </source>
</evidence>
<comment type="caution">
    <text evidence="6">The sequence shown here is derived from an EMBL/GenBank/DDBJ whole genome shotgun (WGS) entry which is preliminary data.</text>
</comment>
<dbReference type="GO" id="GO:0015108">
    <property type="term" value="F:chloride transmembrane transporter activity"/>
    <property type="evidence" value="ECO:0007669"/>
    <property type="project" value="InterPro"/>
</dbReference>
<dbReference type="Pfam" id="PF00654">
    <property type="entry name" value="Voltage_CLC"/>
    <property type="match status" value="1"/>
</dbReference>
<keyword evidence="4 5" id="KW-0472">Membrane</keyword>
<feature type="transmembrane region" description="Helical" evidence="5">
    <location>
        <begin position="338"/>
        <end position="356"/>
    </location>
</feature>
<feature type="transmembrane region" description="Helical" evidence="5">
    <location>
        <begin position="227"/>
        <end position="248"/>
    </location>
</feature>
<gene>
    <name evidence="6" type="ORF">E5986_04830</name>
</gene>
<dbReference type="Gene3D" id="1.10.3080.10">
    <property type="entry name" value="Clc chloride channel"/>
    <property type="match status" value="1"/>
</dbReference>
<dbReference type="InterPro" id="IPR001807">
    <property type="entry name" value="ClC"/>
</dbReference>
<dbReference type="EMBL" id="SSTJ01000004">
    <property type="protein sequence ID" value="THG37693.1"/>
    <property type="molecule type" value="Genomic_DNA"/>
</dbReference>
<feature type="transmembrane region" description="Helical" evidence="5">
    <location>
        <begin position="38"/>
        <end position="62"/>
    </location>
</feature>
<feature type="transmembrane region" description="Helical" evidence="5">
    <location>
        <begin position="139"/>
        <end position="163"/>
    </location>
</feature>
<proteinExistence type="predicted"/>
<feature type="transmembrane region" description="Helical" evidence="5">
    <location>
        <begin position="260"/>
        <end position="285"/>
    </location>
</feature>
<evidence type="ECO:0000256" key="5">
    <source>
        <dbReference type="SAM" id="Phobius"/>
    </source>
</evidence>
<keyword evidence="2 5" id="KW-0812">Transmembrane</keyword>
<reference evidence="6 7" key="1">
    <citation type="submission" date="2019-04" db="EMBL/GenBank/DDBJ databases">
        <title>Microbes associate with the intestines of laboratory mice.</title>
        <authorList>
            <person name="Navarre W."/>
            <person name="Wong E."/>
            <person name="Huang K.C."/>
            <person name="Tropini C."/>
            <person name="Ng K."/>
            <person name="Yu B."/>
        </authorList>
    </citation>
    <scope>NUCLEOTIDE SEQUENCE [LARGE SCALE GENOMIC DNA]</scope>
    <source>
        <strain evidence="6 7">NM80_B27</strain>
    </source>
</reference>